<name>A0ABW9VZI0_9BURK</name>
<evidence type="ECO:0008006" key="3">
    <source>
        <dbReference type="Google" id="ProtNLM"/>
    </source>
</evidence>
<organism evidence="1 2">
    <name type="scientific">Duganella levis</name>
    <dbReference type="NCBI Taxonomy" id="2692169"/>
    <lineage>
        <taxon>Bacteria</taxon>
        <taxon>Pseudomonadati</taxon>
        <taxon>Pseudomonadota</taxon>
        <taxon>Betaproteobacteria</taxon>
        <taxon>Burkholderiales</taxon>
        <taxon>Oxalobacteraceae</taxon>
        <taxon>Telluria group</taxon>
        <taxon>Duganella</taxon>
    </lineage>
</organism>
<sequence>MNKQRKAKRDEMVDPVRTIYWFQLIARAIGSARPTKVERTVLNTINNQGEKNGSRFATYAHGFRVPQRALIQLADKLSPESTYVIDHVLWVALRPSSDFQDLAARLVGKLDTEVQFAIKNPNNQTQIQERESTHRMLLRRFGLDSLAALVILFMLNCSGIKCHSDPNISLDETAAKLKLSIFYILILMGPDIPESVRPIIFNLFIERVFKIDLGGHSPNINWEDFDYSIRCVHIRNELANLGIVVTASRPLSREDLRILYDGFLESLWKWPPIE</sequence>
<proteinExistence type="predicted"/>
<protein>
    <recommendedName>
        <fullName evidence="3">MAGE domain-containing protein</fullName>
    </recommendedName>
</protein>
<evidence type="ECO:0000313" key="1">
    <source>
        <dbReference type="EMBL" id="MYN26952.1"/>
    </source>
</evidence>
<keyword evidence="2" id="KW-1185">Reference proteome</keyword>
<evidence type="ECO:0000313" key="2">
    <source>
        <dbReference type="Proteomes" id="UP000642144"/>
    </source>
</evidence>
<dbReference type="EMBL" id="WWCT01000007">
    <property type="protein sequence ID" value="MYN26952.1"/>
    <property type="molecule type" value="Genomic_DNA"/>
</dbReference>
<accession>A0ABW9VZI0</accession>
<gene>
    <name evidence="1" type="ORF">GTP69_11080</name>
</gene>
<reference evidence="1 2" key="1">
    <citation type="submission" date="2019-12" db="EMBL/GenBank/DDBJ databases">
        <title>Novel species isolated from a subtropical stream in China.</title>
        <authorList>
            <person name="Lu H."/>
        </authorList>
    </citation>
    <scope>NUCLEOTIDE SEQUENCE [LARGE SCALE GENOMIC DNA]</scope>
    <source>
        <strain evidence="1 2">CY42W</strain>
    </source>
</reference>
<dbReference type="Proteomes" id="UP000642144">
    <property type="component" value="Unassembled WGS sequence"/>
</dbReference>
<dbReference type="RefSeq" id="WP_161054956.1">
    <property type="nucleotide sequence ID" value="NZ_WWCT01000007.1"/>
</dbReference>
<comment type="caution">
    <text evidence="1">The sequence shown here is derived from an EMBL/GenBank/DDBJ whole genome shotgun (WGS) entry which is preliminary data.</text>
</comment>